<sequence>MELARPFISLAGLTGLEFVVFKATSANKQCALETYRTCLLLAAAKRLALLQRMLRRFEQFAKKEPGAREWVTGTNVLQPIAEKLRRLSSARGPPRRRPPCSRWTDCCGARLDEYADRTCGGGFLSDHGTGAAGGCCRGVLEPHATPRGVTPGRDVSAAGRCADACVGFYIRGTRSRASWTECEGVEELARALQA</sequence>
<proteinExistence type="predicted"/>
<dbReference type="Proteomes" id="UP000237481">
    <property type="component" value="Unassembled WGS sequence"/>
</dbReference>
<comment type="caution">
    <text evidence="1">The sequence shown here is derived from an EMBL/GenBank/DDBJ whole genome shotgun (WGS) entry which is preliminary data.</text>
</comment>
<evidence type="ECO:0000313" key="1">
    <source>
        <dbReference type="EMBL" id="POR32339.1"/>
    </source>
</evidence>
<name>A0A2S4KQ91_9HYPO</name>
<reference evidence="1 2" key="1">
    <citation type="submission" date="2018-01" db="EMBL/GenBank/DDBJ databases">
        <title>Harnessing the power of phylogenomics to disentangle the directionality and signatures of interkingdom host jumping in the parasitic fungal genus Tolypocladium.</title>
        <authorList>
            <person name="Quandt C.A."/>
            <person name="Patterson W."/>
            <person name="Spatafora J.W."/>
        </authorList>
    </citation>
    <scope>NUCLEOTIDE SEQUENCE [LARGE SCALE GENOMIC DNA]</scope>
    <source>
        <strain evidence="1 2">NRBC 100945</strain>
    </source>
</reference>
<dbReference type="AlphaFoldDB" id="A0A2S4KQ91"/>
<keyword evidence="2" id="KW-1185">Reference proteome</keyword>
<gene>
    <name evidence="1" type="ORF">TPAR_07462</name>
</gene>
<protein>
    <submittedName>
        <fullName evidence="1">Uncharacterized protein</fullName>
    </submittedName>
</protein>
<accession>A0A2S4KQ91</accession>
<evidence type="ECO:0000313" key="2">
    <source>
        <dbReference type="Proteomes" id="UP000237481"/>
    </source>
</evidence>
<dbReference type="EMBL" id="PKSG01000882">
    <property type="protein sequence ID" value="POR32339.1"/>
    <property type="molecule type" value="Genomic_DNA"/>
</dbReference>
<organism evidence="1 2">
    <name type="scientific">Tolypocladium paradoxum</name>
    <dbReference type="NCBI Taxonomy" id="94208"/>
    <lineage>
        <taxon>Eukaryota</taxon>
        <taxon>Fungi</taxon>
        <taxon>Dikarya</taxon>
        <taxon>Ascomycota</taxon>
        <taxon>Pezizomycotina</taxon>
        <taxon>Sordariomycetes</taxon>
        <taxon>Hypocreomycetidae</taxon>
        <taxon>Hypocreales</taxon>
        <taxon>Ophiocordycipitaceae</taxon>
        <taxon>Tolypocladium</taxon>
    </lineage>
</organism>